<protein>
    <submittedName>
        <fullName evidence="1">Uncharacterized protein</fullName>
    </submittedName>
</protein>
<geneLocation type="plasmid" evidence="1">
    <name>pM7012</name>
</geneLocation>
<dbReference type="RefSeq" id="WP_023842426.1">
    <property type="nucleotide sequence ID" value="NC_022995.1"/>
</dbReference>
<keyword evidence="1" id="KW-0614">Plasmid</keyword>
<sequence>MDQTINKMIAEAGHRTMRIFDIAPSRSPSFSPNLYGWMKRHAHFYRDGGHAESVYRVREGSRAAEAFGVGTLLIGRPYDAYEGDTDFSGICLIEALCQGAKAGRVCYPGIAGSLEPVEDFWSRYLDVGRCAIDPAHVQPFIGADRFAMNGDLRTCLWCGAKHQRTLVPRIVHDETWAAV</sequence>
<dbReference type="EMBL" id="AB853026">
    <property type="protein sequence ID" value="BAO18883.1"/>
    <property type="molecule type" value="Genomic_DNA"/>
</dbReference>
<reference evidence="1" key="1">
    <citation type="journal article" date="2014" name="Microbiology">
        <title>A 2,4-dichlorophenoxyacetic acid degradation plasmid pM7012 discloses distribution of an unclassified megaplasmid group across bacterial species.</title>
        <authorList>
            <person name="Sakai Y."/>
            <person name="Ogawa N."/>
            <person name="Shimomura Y."/>
            <person name="Fujii T."/>
        </authorList>
    </citation>
    <scope>NUCLEOTIDE SEQUENCE</scope>
    <source>
        <strain evidence="1">M701</strain>
    </source>
</reference>
<accession>V5YNI6</accession>
<evidence type="ECO:0000313" key="1">
    <source>
        <dbReference type="EMBL" id="BAO18883.1"/>
    </source>
</evidence>
<dbReference type="AlphaFoldDB" id="V5YNI6"/>
<proteinExistence type="predicted"/>
<name>V5YNI6_9BURK</name>
<organism evidence="1">
    <name type="scientific">Burkholderia sp. M701</name>
    <dbReference type="NCBI Taxonomy" id="326454"/>
    <lineage>
        <taxon>Bacteria</taxon>
        <taxon>Pseudomonadati</taxon>
        <taxon>Pseudomonadota</taxon>
        <taxon>Betaproteobacteria</taxon>
        <taxon>Burkholderiales</taxon>
        <taxon>Burkholderiaceae</taxon>
        <taxon>Burkholderia</taxon>
    </lineage>
</organism>
<reference evidence="1" key="2">
    <citation type="submission" date="2024-06" db="EMBL/GenBank/DDBJ databases">
        <authorList>
            <person name="Sakai Y."/>
            <person name="Fujii T."/>
        </authorList>
    </citation>
    <scope>NUCLEOTIDE SEQUENCE</scope>
    <source>
        <strain evidence="1">M701</strain>
        <plasmid evidence="1">pM7012</plasmid>
    </source>
</reference>